<dbReference type="RefSeq" id="WP_183861031.1">
    <property type="nucleotide sequence ID" value="NZ_JACHFH010000015.1"/>
</dbReference>
<dbReference type="AlphaFoldDB" id="A0A840UKN3"/>
<feature type="transmembrane region" description="Helical" evidence="8">
    <location>
        <begin position="44"/>
        <end position="64"/>
    </location>
</feature>
<comment type="similarity">
    <text evidence="2">Belongs to the AzlC family.</text>
</comment>
<organism evidence="9 10">
    <name type="scientific">Pectinatus brassicae</name>
    <dbReference type="NCBI Taxonomy" id="862415"/>
    <lineage>
        <taxon>Bacteria</taxon>
        <taxon>Bacillati</taxon>
        <taxon>Bacillota</taxon>
        <taxon>Negativicutes</taxon>
        <taxon>Selenomonadales</taxon>
        <taxon>Selenomonadaceae</taxon>
        <taxon>Pectinatus</taxon>
    </lineage>
</organism>
<evidence type="ECO:0000256" key="1">
    <source>
        <dbReference type="ARBA" id="ARBA00004651"/>
    </source>
</evidence>
<dbReference type="EMBL" id="JACHFH010000015">
    <property type="protein sequence ID" value="MBB5336247.1"/>
    <property type="molecule type" value="Genomic_DNA"/>
</dbReference>
<evidence type="ECO:0000256" key="2">
    <source>
        <dbReference type="ARBA" id="ARBA00010735"/>
    </source>
</evidence>
<keyword evidence="3" id="KW-0813">Transport</keyword>
<proteinExistence type="inferred from homology"/>
<feature type="transmembrane region" description="Helical" evidence="8">
    <location>
        <begin position="12"/>
        <end position="32"/>
    </location>
</feature>
<evidence type="ECO:0000313" key="9">
    <source>
        <dbReference type="EMBL" id="MBB5336247.1"/>
    </source>
</evidence>
<evidence type="ECO:0000256" key="4">
    <source>
        <dbReference type="ARBA" id="ARBA00022475"/>
    </source>
</evidence>
<dbReference type="Pfam" id="PF03591">
    <property type="entry name" value="AzlC"/>
    <property type="match status" value="1"/>
</dbReference>
<dbReference type="Proteomes" id="UP000559117">
    <property type="component" value="Unassembled WGS sequence"/>
</dbReference>
<feature type="transmembrane region" description="Helical" evidence="8">
    <location>
        <begin position="192"/>
        <end position="221"/>
    </location>
</feature>
<dbReference type="PANTHER" id="PTHR34979:SF1">
    <property type="entry name" value="INNER MEMBRANE PROTEIN YGAZ"/>
    <property type="match status" value="1"/>
</dbReference>
<comment type="caution">
    <text evidence="9">The sequence shown here is derived from an EMBL/GenBank/DDBJ whole genome shotgun (WGS) entry which is preliminary data.</text>
</comment>
<feature type="transmembrane region" description="Helical" evidence="8">
    <location>
        <begin position="130"/>
        <end position="151"/>
    </location>
</feature>
<dbReference type="GO" id="GO:1903785">
    <property type="term" value="P:L-valine transmembrane transport"/>
    <property type="evidence" value="ECO:0007669"/>
    <property type="project" value="TreeGrafter"/>
</dbReference>
<keyword evidence="6 8" id="KW-1133">Transmembrane helix</keyword>
<dbReference type="InterPro" id="IPR011606">
    <property type="entry name" value="Brnchd-chn_aa_trnsp_permease"/>
</dbReference>
<evidence type="ECO:0000313" key="10">
    <source>
        <dbReference type="Proteomes" id="UP000559117"/>
    </source>
</evidence>
<evidence type="ECO:0000256" key="8">
    <source>
        <dbReference type="SAM" id="Phobius"/>
    </source>
</evidence>
<name>A0A840UKN3_9FIRM</name>
<comment type="subcellular location">
    <subcellularLocation>
        <location evidence="1">Cell membrane</location>
        <topology evidence="1">Multi-pass membrane protein</topology>
    </subcellularLocation>
</comment>
<evidence type="ECO:0000256" key="5">
    <source>
        <dbReference type="ARBA" id="ARBA00022692"/>
    </source>
</evidence>
<reference evidence="9 10" key="1">
    <citation type="submission" date="2020-08" db="EMBL/GenBank/DDBJ databases">
        <title>Genomic Encyclopedia of Type Strains, Phase IV (KMG-IV): sequencing the most valuable type-strain genomes for metagenomic binning, comparative biology and taxonomic classification.</title>
        <authorList>
            <person name="Goeker M."/>
        </authorList>
    </citation>
    <scope>NUCLEOTIDE SEQUENCE [LARGE SCALE GENOMIC DNA]</scope>
    <source>
        <strain evidence="9 10">DSM 24661</strain>
    </source>
</reference>
<keyword evidence="10" id="KW-1185">Reference proteome</keyword>
<keyword evidence="4" id="KW-1003">Cell membrane</keyword>
<dbReference type="PANTHER" id="PTHR34979">
    <property type="entry name" value="INNER MEMBRANE PROTEIN YGAZ"/>
    <property type="match status" value="1"/>
</dbReference>
<feature type="transmembrane region" description="Helical" evidence="8">
    <location>
        <begin position="163"/>
        <end position="180"/>
    </location>
</feature>
<feature type="transmembrane region" description="Helical" evidence="8">
    <location>
        <begin position="70"/>
        <end position="89"/>
    </location>
</feature>
<protein>
    <submittedName>
        <fullName evidence="9">4-azaleucine resistance transporter AzlC</fullName>
    </submittedName>
</protein>
<sequence length="233" mass="26163">MSVQKAAFRAALPHTLPILAGFLFLGISYGFLMISKGFLPLYPIFMSMFIFAGSMEFVTMGLLLTTFNPLAAFILTLTVNARHIFYGISMLDKFKHMGKKKLYLIFGMCDESFAINYATRVPNGIDKDWFMFFVTLLNHIYWVGGATIGAILGKYIHIDTTGIDFVMAALFIVIFLEQWLQNAQHSFSLLGLFISGCCLLLFNDNFIIPAMICIVVSFLLLKKVKEVKADAVN</sequence>
<evidence type="ECO:0000256" key="7">
    <source>
        <dbReference type="ARBA" id="ARBA00023136"/>
    </source>
</evidence>
<keyword evidence="7 8" id="KW-0472">Membrane</keyword>
<keyword evidence="5 8" id="KW-0812">Transmembrane</keyword>
<evidence type="ECO:0000256" key="6">
    <source>
        <dbReference type="ARBA" id="ARBA00022989"/>
    </source>
</evidence>
<dbReference type="GO" id="GO:0005886">
    <property type="term" value="C:plasma membrane"/>
    <property type="evidence" value="ECO:0007669"/>
    <property type="project" value="UniProtKB-SubCell"/>
</dbReference>
<accession>A0A840UKN3</accession>
<evidence type="ECO:0000256" key="3">
    <source>
        <dbReference type="ARBA" id="ARBA00022448"/>
    </source>
</evidence>
<gene>
    <name evidence="9" type="ORF">HNR32_001395</name>
</gene>